<dbReference type="SUPFAM" id="SSF56349">
    <property type="entry name" value="DNA breaking-rejoining enzymes"/>
    <property type="match status" value="1"/>
</dbReference>
<comment type="caution">
    <text evidence="8">The sequence shown here is derived from an EMBL/GenBank/DDBJ whole genome shotgun (WGS) entry which is preliminary data.</text>
</comment>
<evidence type="ECO:0000259" key="6">
    <source>
        <dbReference type="PROSITE" id="PS51900"/>
    </source>
</evidence>
<reference evidence="8 10" key="1">
    <citation type="submission" date="2015-02" db="EMBL/GenBank/DDBJ databases">
        <title>Physiological reanalysis, assessment of diazotrophy, and genome sequences of multiple isolates of Streptomyces thermoautotrophicus.</title>
        <authorList>
            <person name="MacKellar D.C."/>
            <person name="Lieber L."/>
            <person name="Norman J."/>
            <person name="Bolger A."/>
            <person name="Tobin C."/>
            <person name="Murray J.W."/>
            <person name="Prell J."/>
        </authorList>
    </citation>
    <scope>NUCLEOTIDE SEQUENCE [LARGE SCALE GENOMIC DNA]</scope>
    <source>
        <strain evidence="8 10">UBT1</strain>
    </source>
</reference>
<evidence type="ECO:0000259" key="5">
    <source>
        <dbReference type="PROSITE" id="PS51898"/>
    </source>
</evidence>
<dbReference type="Gene3D" id="1.10.443.10">
    <property type="entry name" value="Intergrase catalytic core"/>
    <property type="match status" value="1"/>
</dbReference>
<dbReference type="GO" id="GO:0003677">
    <property type="term" value="F:DNA binding"/>
    <property type="evidence" value="ECO:0007669"/>
    <property type="project" value="UniProtKB-UniRule"/>
</dbReference>
<accession>A0A132N772</accession>
<organism evidence="8 10">
    <name type="scientific">Carbonactinospora thermoautotrophica</name>
    <dbReference type="NCBI Taxonomy" id="1469144"/>
    <lineage>
        <taxon>Bacteria</taxon>
        <taxon>Bacillati</taxon>
        <taxon>Actinomycetota</taxon>
        <taxon>Actinomycetes</taxon>
        <taxon>Kitasatosporales</taxon>
        <taxon>Carbonactinosporaceae</taxon>
        <taxon>Carbonactinospora</taxon>
    </lineage>
</organism>
<dbReference type="PROSITE" id="PS51898">
    <property type="entry name" value="TYR_RECOMBINASE"/>
    <property type="match status" value="1"/>
</dbReference>
<dbReference type="CDD" id="cd00397">
    <property type="entry name" value="DNA_BRE_C"/>
    <property type="match status" value="1"/>
</dbReference>
<dbReference type="AlphaFoldDB" id="A0A132N772"/>
<evidence type="ECO:0000313" key="8">
    <source>
        <dbReference type="EMBL" id="KWX05964.1"/>
    </source>
</evidence>
<dbReference type="GO" id="GO:0015074">
    <property type="term" value="P:DNA integration"/>
    <property type="evidence" value="ECO:0007669"/>
    <property type="project" value="InterPro"/>
</dbReference>
<evidence type="ECO:0000313" key="7">
    <source>
        <dbReference type="EMBL" id="KWX04636.1"/>
    </source>
</evidence>
<dbReference type="Proteomes" id="UP000070598">
    <property type="component" value="Unassembled WGS sequence"/>
</dbReference>
<feature type="domain" description="Core-binding (CB)" evidence="6">
    <location>
        <begin position="12"/>
        <end position="103"/>
    </location>
</feature>
<reference evidence="9" key="2">
    <citation type="submission" date="2015-02" db="EMBL/GenBank/DDBJ databases">
        <title>Physiological reanalysis, assessment of diazotrophy, and genome sequences of multiple isolates of Streptomyces thermoautotrophicus.</title>
        <authorList>
            <person name="MacKellar D.C."/>
            <person name="Lieber L."/>
            <person name="Norman J."/>
            <person name="Bolger A."/>
            <person name="Tobin C."/>
            <person name="Murray J.W."/>
            <person name="Friesen M."/>
            <person name="Prell J."/>
        </authorList>
    </citation>
    <scope>NUCLEOTIDE SEQUENCE [LARGE SCALE GENOMIC DNA]</scope>
    <source>
        <strain evidence="9">UBT1</strain>
    </source>
</reference>
<dbReference type="InterPro" id="IPR002104">
    <property type="entry name" value="Integrase_catalytic"/>
</dbReference>
<dbReference type="Gene3D" id="1.10.150.130">
    <property type="match status" value="1"/>
</dbReference>
<evidence type="ECO:0000256" key="4">
    <source>
        <dbReference type="PROSITE-ProRule" id="PRU01248"/>
    </source>
</evidence>
<dbReference type="PANTHER" id="PTHR30349">
    <property type="entry name" value="PHAGE INTEGRASE-RELATED"/>
    <property type="match status" value="1"/>
</dbReference>
<evidence type="ECO:0008006" key="11">
    <source>
        <dbReference type="Google" id="ProtNLM"/>
    </source>
</evidence>
<dbReference type="InterPro" id="IPR050090">
    <property type="entry name" value="Tyrosine_recombinase_XerCD"/>
</dbReference>
<dbReference type="Proteomes" id="UP000070659">
    <property type="component" value="Unassembled WGS sequence"/>
</dbReference>
<evidence type="ECO:0000313" key="10">
    <source>
        <dbReference type="Proteomes" id="UP000070659"/>
    </source>
</evidence>
<sequence length="363" mass="40457">MPLARAGAEAPDSLTAWTDTYVALAVVGVRSVEVEKKIRMHLGRFREYFERTYGHERITAVTSRDVAGWRDQLAAAPPAGRGLAPATVNLHLAHLRGFFTWVAAHDPAALPHGNPTKGVRDLPLPALEPRALDPAQVRTLKNVTDRVERFRQLKGRRAVARARREGRPPAVHRHARPYRDRAIVFTALSTGLRRAELVGLDLAQLHPAEPDKLRTAKRARLVDVRGKGGTTRTLYLSADARAALADYLEHERPGDADPQSTALFLAAASIASRRPGGRLSPRSINYLFERLGAWHDGEHPDEQRKLGKLRPHDLRHTFGFALAQATGADEYELQRRLGHQSDRYIHRYTNPPEHIAAGYVEDL</sequence>
<evidence type="ECO:0000256" key="3">
    <source>
        <dbReference type="ARBA" id="ARBA00023172"/>
    </source>
</evidence>
<dbReference type="PROSITE" id="PS51900">
    <property type="entry name" value="CB"/>
    <property type="match status" value="1"/>
</dbReference>
<dbReference type="EMBL" id="JYIK01001122">
    <property type="protein sequence ID" value="KWX04636.1"/>
    <property type="molecule type" value="Genomic_DNA"/>
</dbReference>
<comment type="similarity">
    <text evidence="1">Belongs to the 'phage' integrase family.</text>
</comment>
<proteinExistence type="inferred from homology"/>
<feature type="domain" description="Tyr recombinase" evidence="5">
    <location>
        <begin position="127"/>
        <end position="363"/>
    </location>
</feature>
<keyword evidence="3" id="KW-0233">DNA recombination</keyword>
<evidence type="ECO:0000313" key="9">
    <source>
        <dbReference type="Proteomes" id="UP000070598"/>
    </source>
</evidence>
<name>A0A132N772_9ACTN</name>
<keyword evidence="2 4" id="KW-0238">DNA-binding</keyword>
<dbReference type="PANTHER" id="PTHR30349:SF41">
    <property type="entry name" value="INTEGRASE_RECOMBINASE PROTEIN MJ0367-RELATED"/>
    <property type="match status" value="1"/>
</dbReference>
<dbReference type="GO" id="GO:0006310">
    <property type="term" value="P:DNA recombination"/>
    <property type="evidence" value="ECO:0007669"/>
    <property type="project" value="UniProtKB-KW"/>
</dbReference>
<dbReference type="InterPro" id="IPR010998">
    <property type="entry name" value="Integrase_recombinase_N"/>
</dbReference>
<dbReference type="EMBL" id="JYIJ01000008">
    <property type="protein sequence ID" value="KWX05964.1"/>
    <property type="molecule type" value="Genomic_DNA"/>
</dbReference>
<dbReference type="InterPro" id="IPR013762">
    <property type="entry name" value="Integrase-like_cat_sf"/>
</dbReference>
<gene>
    <name evidence="8" type="ORF">TH66_00145</name>
    <name evidence="7" type="ORF">TR74_24250</name>
</gene>
<dbReference type="PATRIC" id="fig|1469144.8.peg.1642"/>
<protein>
    <recommendedName>
        <fullName evidence="11">Integrase</fullName>
    </recommendedName>
</protein>
<dbReference type="RefSeq" id="WP_067067443.1">
    <property type="nucleotide sequence ID" value="NZ_JYIJ01000008.1"/>
</dbReference>
<evidence type="ECO:0000256" key="1">
    <source>
        <dbReference type="ARBA" id="ARBA00008857"/>
    </source>
</evidence>
<dbReference type="InterPro" id="IPR044068">
    <property type="entry name" value="CB"/>
</dbReference>
<evidence type="ECO:0000256" key="2">
    <source>
        <dbReference type="ARBA" id="ARBA00023125"/>
    </source>
</evidence>
<dbReference type="InterPro" id="IPR011010">
    <property type="entry name" value="DNA_brk_join_enz"/>
</dbReference>
<dbReference type="Pfam" id="PF00589">
    <property type="entry name" value="Phage_integrase"/>
    <property type="match status" value="1"/>
</dbReference>